<feature type="active site" description="Proton acceptor; for dehydratase activity" evidence="4">
    <location>
        <position position="1380"/>
    </location>
</feature>
<dbReference type="Pfam" id="PF02801">
    <property type="entry name" value="Ketoacyl-synt_C"/>
    <property type="match status" value="1"/>
</dbReference>
<evidence type="ECO:0000256" key="1">
    <source>
        <dbReference type="ARBA" id="ARBA00022450"/>
    </source>
</evidence>
<dbReference type="PROSITE" id="PS52019">
    <property type="entry name" value="PKS_MFAS_DH"/>
    <property type="match status" value="1"/>
</dbReference>
<dbReference type="Gene3D" id="3.40.366.10">
    <property type="entry name" value="Malonyl-Coenzyme A Acyl Carrier Protein, domain 2"/>
    <property type="match status" value="1"/>
</dbReference>
<dbReference type="InterPro" id="IPR030918">
    <property type="entry name" value="PT_fungal_PKS"/>
</dbReference>
<reference evidence="9 10" key="1">
    <citation type="submission" date="2014-04" db="EMBL/GenBank/DDBJ databases">
        <authorList>
            <consortium name="DOE Joint Genome Institute"/>
            <person name="Kuo A."/>
            <person name="Martino E."/>
            <person name="Perotto S."/>
            <person name="Kohler A."/>
            <person name="Nagy L.G."/>
            <person name="Floudas D."/>
            <person name="Copeland A."/>
            <person name="Barry K.W."/>
            <person name="Cichocki N."/>
            <person name="Veneault-Fourrey C."/>
            <person name="LaButti K."/>
            <person name="Lindquist E.A."/>
            <person name="Lipzen A."/>
            <person name="Lundell T."/>
            <person name="Morin E."/>
            <person name="Murat C."/>
            <person name="Sun H."/>
            <person name="Tunlid A."/>
            <person name="Henrissat B."/>
            <person name="Grigoriev I.V."/>
            <person name="Hibbett D.S."/>
            <person name="Martin F."/>
            <person name="Nordberg H.P."/>
            <person name="Cantor M.N."/>
            <person name="Hua S.X."/>
        </authorList>
    </citation>
    <scope>NUCLEOTIDE SEQUENCE [LARGE SCALE GENOMIC DNA]</scope>
    <source>
        <strain evidence="9 10">Zn</strain>
    </source>
</reference>
<dbReference type="InterPro" id="IPR016035">
    <property type="entry name" value="Acyl_Trfase/lysoPLipase"/>
</dbReference>
<dbReference type="GO" id="GO:0006633">
    <property type="term" value="P:fatty acid biosynthetic process"/>
    <property type="evidence" value="ECO:0007669"/>
    <property type="project" value="InterPro"/>
</dbReference>
<dbReference type="InterPro" id="IPR014030">
    <property type="entry name" value="Ketoacyl_synth_N"/>
</dbReference>
<dbReference type="SMART" id="SM00823">
    <property type="entry name" value="PKS_PP"/>
    <property type="match status" value="1"/>
</dbReference>
<dbReference type="FunFam" id="3.40.47.10:FF:000031">
    <property type="entry name" value="Sterigmatocystin biosynthesis polyketide synthase"/>
    <property type="match status" value="1"/>
</dbReference>
<keyword evidence="1" id="KW-0596">Phosphopantetheine</keyword>
<feature type="region of interest" description="C-terminal hotdog fold" evidence="4">
    <location>
        <begin position="1510"/>
        <end position="1658"/>
    </location>
</feature>
<dbReference type="InterPro" id="IPR049900">
    <property type="entry name" value="PKS_mFAS_DH"/>
</dbReference>
<dbReference type="SMART" id="SM00827">
    <property type="entry name" value="PKS_AT"/>
    <property type="match status" value="1"/>
</dbReference>
<dbReference type="Gene3D" id="1.10.1200.10">
    <property type="entry name" value="ACP-like"/>
    <property type="match status" value="1"/>
</dbReference>
<evidence type="ECO:0000259" key="7">
    <source>
        <dbReference type="PROSITE" id="PS52004"/>
    </source>
</evidence>
<feature type="compositionally biased region" description="Low complexity" evidence="5">
    <location>
        <begin position="1694"/>
        <end position="1730"/>
    </location>
</feature>
<accession>A0A0C3GMV6</accession>
<dbReference type="OrthoDB" id="329835at2759"/>
<evidence type="ECO:0000256" key="3">
    <source>
        <dbReference type="ARBA" id="ARBA00022679"/>
    </source>
</evidence>
<dbReference type="HOGENOM" id="CLU_000022_6_1_1"/>
<feature type="domain" description="Carrier" evidence="6">
    <location>
        <begin position="1728"/>
        <end position="1805"/>
    </location>
</feature>
<dbReference type="SMART" id="SM00825">
    <property type="entry name" value="PKS_KS"/>
    <property type="match status" value="1"/>
</dbReference>
<dbReference type="PROSITE" id="PS00606">
    <property type="entry name" value="KS3_1"/>
    <property type="match status" value="1"/>
</dbReference>
<keyword evidence="10" id="KW-1185">Reference proteome</keyword>
<dbReference type="GO" id="GO:0031177">
    <property type="term" value="F:phosphopantetheine binding"/>
    <property type="evidence" value="ECO:0007669"/>
    <property type="project" value="InterPro"/>
</dbReference>
<gene>
    <name evidence="9" type="ORF">OIDMADRAFT_208547</name>
</gene>
<dbReference type="FunFam" id="3.40.366.10:FF:000017">
    <property type="entry name" value="Non-reducing polyketide synthase aptA"/>
    <property type="match status" value="1"/>
</dbReference>
<dbReference type="FunFam" id="3.40.366.10:FF:000002">
    <property type="entry name" value="Probable polyketide synthase 2"/>
    <property type="match status" value="1"/>
</dbReference>
<evidence type="ECO:0000256" key="5">
    <source>
        <dbReference type="SAM" id="MobiDB-lite"/>
    </source>
</evidence>
<feature type="domain" description="Ketosynthase family 3 (KS3)" evidence="7">
    <location>
        <begin position="422"/>
        <end position="856"/>
    </location>
</feature>
<dbReference type="InParanoid" id="A0A0C3GMV6"/>
<dbReference type="EMBL" id="KN832903">
    <property type="protein sequence ID" value="KIM92894.1"/>
    <property type="molecule type" value="Genomic_DNA"/>
</dbReference>
<dbReference type="InterPro" id="IPR001227">
    <property type="entry name" value="Ac_transferase_dom_sf"/>
</dbReference>
<dbReference type="Pfam" id="PF22621">
    <property type="entry name" value="CurL-like_PKS_C"/>
    <property type="match status" value="1"/>
</dbReference>
<reference evidence="10" key="2">
    <citation type="submission" date="2015-01" db="EMBL/GenBank/DDBJ databases">
        <title>Evolutionary Origins and Diversification of the Mycorrhizal Mutualists.</title>
        <authorList>
            <consortium name="DOE Joint Genome Institute"/>
            <consortium name="Mycorrhizal Genomics Consortium"/>
            <person name="Kohler A."/>
            <person name="Kuo A."/>
            <person name="Nagy L.G."/>
            <person name="Floudas D."/>
            <person name="Copeland A."/>
            <person name="Barry K.W."/>
            <person name="Cichocki N."/>
            <person name="Veneault-Fourrey C."/>
            <person name="LaButti K."/>
            <person name="Lindquist E.A."/>
            <person name="Lipzen A."/>
            <person name="Lundell T."/>
            <person name="Morin E."/>
            <person name="Murat C."/>
            <person name="Riley R."/>
            <person name="Ohm R."/>
            <person name="Sun H."/>
            <person name="Tunlid A."/>
            <person name="Henrissat B."/>
            <person name="Grigoriev I.V."/>
            <person name="Hibbett D.S."/>
            <person name="Martin F."/>
        </authorList>
    </citation>
    <scope>NUCLEOTIDE SEQUENCE [LARGE SCALE GENOMIC DNA]</scope>
    <source>
        <strain evidence="10">Zn</strain>
    </source>
</reference>
<dbReference type="SUPFAM" id="SSF47336">
    <property type="entry name" value="ACP-like"/>
    <property type="match status" value="1"/>
</dbReference>
<protein>
    <submittedName>
        <fullName evidence="9">Uncharacterized protein</fullName>
    </submittedName>
</protein>
<dbReference type="InterPro" id="IPR014043">
    <property type="entry name" value="Acyl_transferase_dom"/>
</dbReference>
<keyword evidence="3" id="KW-0808">Transferase</keyword>
<dbReference type="InterPro" id="IPR016036">
    <property type="entry name" value="Malonyl_transacylase_ACP-bd"/>
</dbReference>
<dbReference type="Pfam" id="PF00550">
    <property type="entry name" value="PP-binding"/>
    <property type="match status" value="1"/>
</dbReference>
<dbReference type="Pfam" id="PF00109">
    <property type="entry name" value="ketoacyl-synt"/>
    <property type="match status" value="1"/>
</dbReference>
<dbReference type="SUPFAM" id="SSF55048">
    <property type="entry name" value="Probable ACP-binding domain of malonyl-CoA ACP transacylase"/>
    <property type="match status" value="1"/>
</dbReference>
<dbReference type="SUPFAM" id="SSF53901">
    <property type="entry name" value="Thiolase-like"/>
    <property type="match status" value="1"/>
</dbReference>
<dbReference type="GO" id="GO:0004312">
    <property type="term" value="F:fatty acid synthase activity"/>
    <property type="evidence" value="ECO:0007669"/>
    <property type="project" value="TreeGrafter"/>
</dbReference>
<dbReference type="PROSITE" id="PS50075">
    <property type="entry name" value="CARRIER"/>
    <property type="match status" value="1"/>
</dbReference>
<dbReference type="Gene3D" id="3.40.47.10">
    <property type="match status" value="1"/>
</dbReference>
<feature type="domain" description="PKS/mFAS DH" evidence="8">
    <location>
        <begin position="1348"/>
        <end position="1658"/>
    </location>
</feature>
<proteinExistence type="predicted"/>
<dbReference type="Pfam" id="PF16073">
    <property type="entry name" value="SAT"/>
    <property type="match status" value="1"/>
</dbReference>
<dbReference type="InterPro" id="IPR050091">
    <property type="entry name" value="PKS_NRPS_Biosynth_Enz"/>
</dbReference>
<dbReference type="InterPro" id="IPR014031">
    <property type="entry name" value="Ketoacyl_synth_C"/>
</dbReference>
<evidence type="ECO:0000313" key="9">
    <source>
        <dbReference type="EMBL" id="KIM92894.1"/>
    </source>
</evidence>
<dbReference type="Proteomes" id="UP000054321">
    <property type="component" value="Unassembled WGS sequence"/>
</dbReference>
<evidence type="ECO:0000259" key="6">
    <source>
        <dbReference type="PROSITE" id="PS50075"/>
    </source>
</evidence>
<dbReference type="PANTHER" id="PTHR43775:SF37">
    <property type="entry name" value="SI:DKEY-61P9.11"/>
    <property type="match status" value="1"/>
</dbReference>
<dbReference type="InterPro" id="IPR032088">
    <property type="entry name" value="SAT"/>
</dbReference>
<dbReference type="CDD" id="cd00833">
    <property type="entry name" value="PKS"/>
    <property type="match status" value="1"/>
</dbReference>
<dbReference type="PANTHER" id="PTHR43775">
    <property type="entry name" value="FATTY ACID SYNTHASE"/>
    <property type="match status" value="1"/>
</dbReference>
<evidence type="ECO:0000313" key="10">
    <source>
        <dbReference type="Proteomes" id="UP000054321"/>
    </source>
</evidence>
<keyword evidence="2" id="KW-0597">Phosphoprotein</keyword>
<dbReference type="InterPro" id="IPR018201">
    <property type="entry name" value="Ketoacyl_synth_AS"/>
</dbReference>
<dbReference type="GO" id="GO:0044550">
    <property type="term" value="P:secondary metabolite biosynthetic process"/>
    <property type="evidence" value="ECO:0007669"/>
    <property type="project" value="TreeGrafter"/>
</dbReference>
<dbReference type="InterPro" id="IPR009081">
    <property type="entry name" value="PP-bd_ACP"/>
</dbReference>
<dbReference type="InterPro" id="IPR020841">
    <property type="entry name" value="PKS_Beta-ketoAc_synthase_dom"/>
</dbReference>
<dbReference type="Pfam" id="PF00698">
    <property type="entry name" value="Acyl_transf_1"/>
    <property type="match status" value="1"/>
</dbReference>
<dbReference type="Gene3D" id="3.30.70.3290">
    <property type="match status" value="1"/>
</dbReference>
<dbReference type="NCBIfam" id="TIGR04532">
    <property type="entry name" value="PT_fungal_PKS"/>
    <property type="match status" value="1"/>
</dbReference>
<dbReference type="InterPro" id="IPR036736">
    <property type="entry name" value="ACP-like_sf"/>
</dbReference>
<dbReference type="STRING" id="913774.A0A0C3GMV6"/>
<sequence>MAILTPPSDSNEESCVITLAYFGNEFPPDDLQDLARRLHNHSKDKRHHVLARFLDETTSALRSEISNLPTELKSLLPPFESILNLVDYPELREGPLSGSIDGVLLSVIELATFIGYNSVAKASSKYSTYLFARHYEISRTDFEFDPISTSLAGLGIGLLATTAISLSHKLDDIPLAGAEVIRAAFRLGVLVEEVSSNLQPRDLTNTDSPESWAYVLPDVSSAEAQAELDAFHANEKTPEASKIFISATSKTSITISGPPARLRHLLRISDFFRDRKYVPLPVYSGLCHAGHIYRHEHVTAVLQTISKSFLESKPIPRVPVYSTSSGKPFPAKTSIELFENIIWEILSQKIQWDNVVNVIIESARNTEASEFQALIFRKTLPIHDLLASLKSELEQVEIKTTDLVPWITQTGTDDIKPVGTSKSKIAIVGMSCRLPGGATDTEKFWQLLEAGLDVHRRIPPDRFDVDTHWDPEGKRVNASHTQYGCFVDEPGLFDAPFFNMSPREAQQTDPMQRLILVTAYEALERAGYVANRTAATNLHRIGTFYGQASDDYREVNTAQEIGTYFIPGGCRAFGPGRVNYFFKFSGPSFSIDTACSSSLATIQAACTSLWNGETDTVVAGGTNILTNSDAFTGLSMGHFLTKTPNACKTWDSEANGYCRADGVGSIVLKRLEDAEADNDNILGVILGAGTNHSAEAISITHPHAGAQSYLSRQVLSQAGIDPLDVSFVEMHGTGTQAGDTVEIQSVTDVFAPLKRRRSAKQPLHIGAVKANIGHGEAVAGVTALLKVLLCLQKEAFPPHVGIKNSINPAFPKDLDKRNVKIPLEKTPWLRVPGKKRIAAVNNFSAAGGNSTLLIEEGPIREITEVDPRTFHLVNVSAKSKVSLRGNLERLIAYLDKNSDVSLSDLSYSTTARRYHHNHRISVAISTIPELKKKLTSHLESVDSQKPISTTGPPQVAFAFTGQGASFKSSNLELYHDSPVFRAQILQLNSLAQQQGFPSFIPAIDGSHKKDYGHSPVITQLALVATEIALARYWIALGVKPEVVVGHSLGEYAALNVAGVISASDAVFLVGSRAALLEKKCQVGSHKMLAVRASLEEIQKSTGDKPYEVACINGPKENVLSGEVAHIEAVSKVLEADGYKTFSLDVAFAFHSAQTDPILDNLEELTKTGVLFQAPSLPVISPLLGKVIFDDKTIDATYVKRATREAVNFVAALEQAQKISIIDETTVWIEIGPHPVSTGFVRSILPTINAAVPSLRRDENNWATITKTLGILHTAGIDIAWNEFHRPFESALRLLDLPTYSWNDKTYWIQYHGDWALTKGNTFYDAEKGIGAVKVTPARVSDLRTSSVQKVIEESFDGSTGKVIIQSDLMQPEFLAAAHGHQMNGCGVVTSSIHADIAYTLGKYLHKKLKGDVKNVDIDIANLVVTKGLVAQKNTKIPQVIQISVTTTDIGSGVADITWQNVHSDGSVDESFATANLYYGNPSHWLRSWIPTTHLIQGRIEALEALAERGIANRFSRNMAYRLFANNLVDYADKYRGMQSVVLHELEAFADVVLTTEKGGTWTIPPHFIDSVAHLAGFVMNVSDAVDTSANFCVTPGWDSMRFARPLVPGAAYRSYVKMIATKEDDSVYLGDVYILQDDAIVGFVGSIKFRRYPRLLLDRFFSAPDAGVAQKHTTPVKATPHVASQLVPKEAAKTRATTPAAAPAPARAPATAKVEPETANPADAAAKSAPDSTASKALTIIAEETGIDLAEIAEDASFASLGVDSLMSLVIAEKFRSVLGVTVTGSLFLEYPTVGDLKAWLLEYYD</sequence>
<dbReference type="FunFam" id="1.10.1200.10:FF:000011">
    <property type="entry name" value="Sterigmatocystin biosynthesis polyketide synthase"/>
    <property type="match status" value="1"/>
</dbReference>
<dbReference type="GO" id="GO:0004315">
    <property type="term" value="F:3-oxoacyl-[acyl-carrier-protein] synthase activity"/>
    <property type="evidence" value="ECO:0007669"/>
    <property type="project" value="InterPro"/>
</dbReference>
<feature type="region of interest" description="N-terminal hotdog fold" evidence="4">
    <location>
        <begin position="1348"/>
        <end position="1474"/>
    </location>
</feature>
<evidence type="ECO:0000259" key="8">
    <source>
        <dbReference type="PROSITE" id="PS52019"/>
    </source>
</evidence>
<organism evidence="9 10">
    <name type="scientific">Oidiodendron maius (strain Zn)</name>
    <dbReference type="NCBI Taxonomy" id="913774"/>
    <lineage>
        <taxon>Eukaryota</taxon>
        <taxon>Fungi</taxon>
        <taxon>Dikarya</taxon>
        <taxon>Ascomycota</taxon>
        <taxon>Pezizomycotina</taxon>
        <taxon>Leotiomycetes</taxon>
        <taxon>Leotiomycetes incertae sedis</taxon>
        <taxon>Myxotrichaceae</taxon>
        <taxon>Oidiodendron</taxon>
    </lineage>
</organism>
<feature type="region of interest" description="Disordered" evidence="5">
    <location>
        <begin position="1693"/>
        <end position="1730"/>
    </location>
</feature>
<dbReference type="InterPro" id="IPR042104">
    <property type="entry name" value="PKS_dehydratase_sf"/>
</dbReference>
<dbReference type="InterPro" id="IPR020806">
    <property type="entry name" value="PKS_PP-bd"/>
</dbReference>
<dbReference type="SUPFAM" id="SSF52151">
    <property type="entry name" value="FabD/lysophospholipase-like"/>
    <property type="match status" value="1"/>
</dbReference>
<dbReference type="InterPro" id="IPR016039">
    <property type="entry name" value="Thiolase-like"/>
</dbReference>
<evidence type="ECO:0000256" key="2">
    <source>
        <dbReference type="ARBA" id="ARBA00022553"/>
    </source>
</evidence>
<dbReference type="PROSITE" id="PS52004">
    <property type="entry name" value="KS3_2"/>
    <property type="match status" value="1"/>
</dbReference>
<dbReference type="FunFam" id="3.10.129.110:FF:000001">
    <property type="entry name" value="Sterigmatocystin biosynthesis polyketide synthase"/>
    <property type="match status" value="1"/>
</dbReference>
<feature type="active site" description="Proton donor; for dehydratase activity" evidence="4">
    <location>
        <position position="1569"/>
    </location>
</feature>
<name>A0A0C3GMV6_OIDMZ</name>
<dbReference type="Gene3D" id="3.10.129.110">
    <property type="entry name" value="Polyketide synthase dehydratase"/>
    <property type="match status" value="1"/>
</dbReference>
<evidence type="ECO:0000256" key="4">
    <source>
        <dbReference type="PROSITE-ProRule" id="PRU01363"/>
    </source>
</evidence>